<keyword evidence="1" id="KW-0677">Repeat</keyword>
<evidence type="ECO:0000256" key="4">
    <source>
        <dbReference type="SAM" id="SignalP"/>
    </source>
</evidence>
<sequence length="299" mass="32411">MKGQTRKWMMVLALTALVTGCASKTTDSAYELMREQQEQQAYVQGKEIEHWEKRKPSNRQMALQMLEQTVQQGKYFAALAYADAMQAQFGAEPALLILRAEALRQTGQLPEAGSLYQTLVSTSESARAWQGLGLVSGAQQNYSKAAEYFSQAARLEPADASVQSDLAYASLRAGELAQARLALGKAAELEPENPRILSNMALFLLVSGEPNRATFVMQQAGLSEQAQLAVVNMAADVLEELQAIHAHRERSRSSLLPAIKGRASGISTSAPLTVVSQPAVDQALSGHRPLLESMVSGTY</sequence>
<proteinExistence type="predicted"/>
<name>A0ABT8EHD4_9BURK</name>
<feature type="signal peptide" evidence="4">
    <location>
        <begin position="1"/>
        <end position="24"/>
    </location>
</feature>
<dbReference type="Proteomes" id="UP001168613">
    <property type="component" value="Unassembled WGS sequence"/>
</dbReference>
<evidence type="ECO:0000256" key="3">
    <source>
        <dbReference type="PROSITE-ProRule" id="PRU00339"/>
    </source>
</evidence>
<dbReference type="PROSITE" id="PS50005">
    <property type="entry name" value="TPR"/>
    <property type="match status" value="1"/>
</dbReference>
<keyword evidence="4" id="KW-0732">Signal</keyword>
<dbReference type="InterPro" id="IPR019734">
    <property type="entry name" value="TPR_rpt"/>
</dbReference>
<reference evidence="5" key="1">
    <citation type="submission" date="2021-11" db="EMBL/GenBank/DDBJ databases">
        <title>Draft genome sequence of Alcaligenes endophyticus type strain CCUG 75668T.</title>
        <authorList>
            <person name="Salva-Serra F."/>
            <person name="Duran R.E."/>
            <person name="Seeger M."/>
            <person name="Moore E.R.B."/>
            <person name="Jaen-Luchoro D."/>
        </authorList>
    </citation>
    <scope>NUCLEOTIDE SEQUENCE</scope>
    <source>
        <strain evidence="5">CCUG 75668</strain>
    </source>
</reference>
<comment type="caution">
    <text evidence="5">The sequence shown here is derived from an EMBL/GenBank/DDBJ whole genome shotgun (WGS) entry which is preliminary data.</text>
</comment>
<gene>
    <name evidence="5" type="ORF">LMS43_05320</name>
</gene>
<keyword evidence="2 3" id="KW-0802">TPR repeat</keyword>
<dbReference type="InterPro" id="IPR013105">
    <property type="entry name" value="TPR_2"/>
</dbReference>
<dbReference type="EMBL" id="JAJHNU010000001">
    <property type="protein sequence ID" value="MDN4120701.1"/>
    <property type="molecule type" value="Genomic_DNA"/>
</dbReference>
<dbReference type="PROSITE" id="PS51257">
    <property type="entry name" value="PROKAR_LIPOPROTEIN"/>
    <property type="match status" value="1"/>
</dbReference>
<feature type="repeat" description="TPR" evidence="3">
    <location>
        <begin position="126"/>
        <end position="159"/>
    </location>
</feature>
<feature type="chain" id="PRO_5047374174" evidence="4">
    <location>
        <begin position="25"/>
        <end position="299"/>
    </location>
</feature>
<evidence type="ECO:0000256" key="2">
    <source>
        <dbReference type="ARBA" id="ARBA00022803"/>
    </source>
</evidence>
<protein>
    <submittedName>
        <fullName evidence="5">Tetratricopeptide repeat protein</fullName>
    </submittedName>
</protein>
<organism evidence="5 6">
    <name type="scientific">Alcaligenes endophyticus</name>
    <dbReference type="NCBI Taxonomy" id="1929088"/>
    <lineage>
        <taxon>Bacteria</taxon>
        <taxon>Pseudomonadati</taxon>
        <taxon>Pseudomonadota</taxon>
        <taxon>Betaproteobacteria</taxon>
        <taxon>Burkholderiales</taxon>
        <taxon>Alcaligenaceae</taxon>
        <taxon>Alcaligenes</taxon>
    </lineage>
</organism>
<dbReference type="SUPFAM" id="SSF48452">
    <property type="entry name" value="TPR-like"/>
    <property type="match status" value="1"/>
</dbReference>
<dbReference type="Pfam" id="PF14559">
    <property type="entry name" value="TPR_19"/>
    <property type="match status" value="1"/>
</dbReference>
<dbReference type="RefSeq" id="WP_266124415.1">
    <property type="nucleotide sequence ID" value="NZ_JAJHNU010000001.1"/>
</dbReference>
<dbReference type="Gene3D" id="1.25.40.10">
    <property type="entry name" value="Tetratricopeptide repeat domain"/>
    <property type="match status" value="1"/>
</dbReference>
<dbReference type="InterPro" id="IPR011990">
    <property type="entry name" value="TPR-like_helical_dom_sf"/>
</dbReference>
<dbReference type="Pfam" id="PF07719">
    <property type="entry name" value="TPR_2"/>
    <property type="match status" value="1"/>
</dbReference>
<dbReference type="SMART" id="SM00028">
    <property type="entry name" value="TPR"/>
    <property type="match status" value="2"/>
</dbReference>
<evidence type="ECO:0000313" key="5">
    <source>
        <dbReference type="EMBL" id="MDN4120701.1"/>
    </source>
</evidence>
<evidence type="ECO:0000256" key="1">
    <source>
        <dbReference type="ARBA" id="ARBA00022737"/>
    </source>
</evidence>
<accession>A0ABT8EHD4</accession>
<evidence type="ECO:0000313" key="6">
    <source>
        <dbReference type="Proteomes" id="UP001168613"/>
    </source>
</evidence>
<keyword evidence="6" id="KW-1185">Reference proteome</keyword>